<dbReference type="EMBL" id="JACIFX010000008">
    <property type="protein sequence ID" value="MBB4231541.1"/>
    <property type="molecule type" value="Genomic_DNA"/>
</dbReference>
<organism evidence="1 2">
    <name type="scientific">Rhizobium mongolense</name>
    <dbReference type="NCBI Taxonomy" id="57676"/>
    <lineage>
        <taxon>Bacteria</taxon>
        <taxon>Pseudomonadati</taxon>
        <taxon>Pseudomonadota</taxon>
        <taxon>Alphaproteobacteria</taxon>
        <taxon>Hyphomicrobiales</taxon>
        <taxon>Rhizobiaceae</taxon>
        <taxon>Rhizobium/Agrobacterium group</taxon>
        <taxon>Rhizobium</taxon>
    </lineage>
</organism>
<accession>A0ABR6IUJ6</accession>
<dbReference type="RefSeq" id="WP_022715439.1">
    <property type="nucleotide sequence ID" value="NZ_JACIFX010000008.1"/>
</dbReference>
<sequence length="64" mass="6517">MQAYDALLQSIAGLTTSANQMIYLTGTDTAAVATITAYGRSLIDDADAAAARTTLPGHHGHPSG</sequence>
<dbReference type="Proteomes" id="UP000551353">
    <property type="component" value="Unassembled WGS sequence"/>
</dbReference>
<keyword evidence="2" id="KW-1185">Reference proteome</keyword>
<protein>
    <submittedName>
        <fullName evidence="1">Uncharacterized protein</fullName>
    </submittedName>
</protein>
<evidence type="ECO:0000313" key="2">
    <source>
        <dbReference type="Proteomes" id="UP000551353"/>
    </source>
</evidence>
<gene>
    <name evidence="1" type="ORF">GGD56_005419</name>
</gene>
<proteinExistence type="predicted"/>
<comment type="caution">
    <text evidence="1">The sequence shown here is derived from an EMBL/GenBank/DDBJ whole genome shotgun (WGS) entry which is preliminary data.</text>
</comment>
<name>A0ABR6IUJ6_9HYPH</name>
<evidence type="ECO:0000313" key="1">
    <source>
        <dbReference type="EMBL" id="MBB4231541.1"/>
    </source>
</evidence>
<reference evidence="1 2" key="1">
    <citation type="submission" date="2020-08" db="EMBL/GenBank/DDBJ databases">
        <title>Genomic Encyclopedia of Type Strains, Phase IV (KMG-V): Genome sequencing to study the core and pangenomes of soil and plant-associated prokaryotes.</title>
        <authorList>
            <person name="Whitman W."/>
        </authorList>
    </citation>
    <scope>NUCLEOTIDE SEQUENCE [LARGE SCALE GENOMIC DNA]</scope>
    <source>
        <strain evidence="1 2">SEMIA 4087</strain>
    </source>
</reference>